<dbReference type="Proteomes" id="UP000318833">
    <property type="component" value="Unassembled WGS sequence"/>
</dbReference>
<reference evidence="1 2" key="1">
    <citation type="submission" date="2019-07" db="EMBL/GenBank/DDBJ databases">
        <title>The draft genome sequence of Aquimarina algiphila M91.</title>
        <authorList>
            <person name="Meng X."/>
        </authorList>
    </citation>
    <scope>NUCLEOTIDE SEQUENCE [LARGE SCALE GENOMIC DNA]</scope>
    <source>
        <strain evidence="1 2">M91</strain>
    </source>
</reference>
<dbReference type="OrthoDB" id="1164905at2"/>
<name>A0A554VED6_9FLAO</name>
<sequence length="84" mass="10063">MDPILFTTKSKTQQFFQFEKYVCSYLGIDQCHFQIYTRHHKGYALLLRNWIRESHDKGMTAKEVAKTIRSSKLIRDEMILFCVK</sequence>
<evidence type="ECO:0000313" key="1">
    <source>
        <dbReference type="EMBL" id="TSE05388.1"/>
    </source>
</evidence>
<keyword evidence="2" id="KW-1185">Reference proteome</keyword>
<dbReference type="EMBL" id="VLNR01000061">
    <property type="protein sequence ID" value="TSE05388.1"/>
    <property type="molecule type" value="Genomic_DNA"/>
</dbReference>
<evidence type="ECO:0000313" key="2">
    <source>
        <dbReference type="Proteomes" id="UP000318833"/>
    </source>
</evidence>
<proteinExistence type="predicted"/>
<accession>A0A554VED6</accession>
<comment type="caution">
    <text evidence="1">The sequence shown here is derived from an EMBL/GenBank/DDBJ whole genome shotgun (WGS) entry which is preliminary data.</text>
</comment>
<gene>
    <name evidence="1" type="ORF">FOF46_22760</name>
</gene>
<organism evidence="1 2">
    <name type="scientific">Aquimarina algiphila</name>
    <dbReference type="NCBI Taxonomy" id="2047982"/>
    <lineage>
        <taxon>Bacteria</taxon>
        <taxon>Pseudomonadati</taxon>
        <taxon>Bacteroidota</taxon>
        <taxon>Flavobacteriia</taxon>
        <taxon>Flavobacteriales</taxon>
        <taxon>Flavobacteriaceae</taxon>
        <taxon>Aquimarina</taxon>
    </lineage>
</organism>
<dbReference type="AlphaFoldDB" id="A0A554VED6"/>
<dbReference type="RefSeq" id="WP_143918038.1">
    <property type="nucleotide sequence ID" value="NZ_CANMVV010000071.1"/>
</dbReference>
<protein>
    <submittedName>
        <fullName evidence="1">Uncharacterized protein</fullName>
    </submittedName>
</protein>